<gene>
    <name evidence="1" type="primary">wdr55</name>
    <name evidence="1" type="ORF">E2C01_087897</name>
</gene>
<protein>
    <submittedName>
        <fullName evidence="1">WD repeat-containing protein 55</fullName>
    </submittedName>
</protein>
<keyword evidence="2" id="KW-1185">Reference proteome</keyword>
<accession>A0A5B7J7U3</accession>
<dbReference type="EMBL" id="VSRR010092481">
    <property type="protein sequence ID" value="MPC92790.1"/>
    <property type="molecule type" value="Genomic_DNA"/>
</dbReference>
<evidence type="ECO:0000313" key="2">
    <source>
        <dbReference type="Proteomes" id="UP000324222"/>
    </source>
</evidence>
<name>A0A5B7J7U3_PORTR</name>
<sequence>MYPHRFVGVVGEHDDFGVDNLSVSHDGTLLASCASEEVVHFWNIEYLYDMDNEESKKVGVSSLLCLFITHQVLFTF</sequence>
<dbReference type="AlphaFoldDB" id="A0A5B7J7U3"/>
<organism evidence="1 2">
    <name type="scientific">Portunus trituberculatus</name>
    <name type="common">Swimming crab</name>
    <name type="synonym">Neptunus trituberculatus</name>
    <dbReference type="NCBI Taxonomy" id="210409"/>
    <lineage>
        <taxon>Eukaryota</taxon>
        <taxon>Metazoa</taxon>
        <taxon>Ecdysozoa</taxon>
        <taxon>Arthropoda</taxon>
        <taxon>Crustacea</taxon>
        <taxon>Multicrustacea</taxon>
        <taxon>Malacostraca</taxon>
        <taxon>Eumalacostraca</taxon>
        <taxon>Eucarida</taxon>
        <taxon>Decapoda</taxon>
        <taxon>Pleocyemata</taxon>
        <taxon>Brachyura</taxon>
        <taxon>Eubrachyura</taxon>
        <taxon>Portunoidea</taxon>
        <taxon>Portunidae</taxon>
        <taxon>Portuninae</taxon>
        <taxon>Portunus</taxon>
    </lineage>
</organism>
<reference evidence="1 2" key="1">
    <citation type="submission" date="2019-05" db="EMBL/GenBank/DDBJ databases">
        <title>Another draft genome of Portunus trituberculatus and its Hox gene families provides insights of decapod evolution.</title>
        <authorList>
            <person name="Jeong J.-H."/>
            <person name="Song I."/>
            <person name="Kim S."/>
            <person name="Choi T."/>
            <person name="Kim D."/>
            <person name="Ryu S."/>
            <person name="Kim W."/>
        </authorList>
    </citation>
    <scope>NUCLEOTIDE SEQUENCE [LARGE SCALE GENOMIC DNA]</scope>
    <source>
        <tissue evidence="1">Muscle</tissue>
    </source>
</reference>
<dbReference type="OrthoDB" id="2288928at2759"/>
<comment type="caution">
    <text evidence="1">The sequence shown here is derived from an EMBL/GenBank/DDBJ whole genome shotgun (WGS) entry which is preliminary data.</text>
</comment>
<evidence type="ECO:0000313" key="1">
    <source>
        <dbReference type="EMBL" id="MPC92790.1"/>
    </source>
</evidence>
<proteinExistence type="predicted"/>
<dbReference type="Proteomes" id="UP000324222">
    <property type="component" value="Unassembled WGS sequence"/>
</dbReference>